<keyword evidence="2" id="KW-1185">Reference proteome</keyword>
<name>A0A1H9PWZ4_9LACT</name>
<reference evidence="1 2" key="1">
    <citation type="submission" date="2016-10" db="EMBL/GenBank/DDBJ databases">
        <authorList>
            <person name="de Groot N.N."/>
        </authorList>
    </citation>
    <scope>NUCLEOTIDE SEQUENCE [LARGE SCALE GENOMIC DNA]</scope>
    <source>
        <strain evidence="1 2">DSM 13760</strain>
    </source>
</reference>
<evidence type="ECO:0000313" key="1">
    <source>
        <dbReference type="EMBL" id="SER52717.1"/>
    </source>
</evidence>
<dbReference type="RefSeq" id="WP_092649352.1">
    <property type="nucleotide sequence ID" value="NZ_FOHA01000001.1"/>
</dbReference>
<accession>A0A1H9PWZ4</accession>
<dbReference type="OrthoDB" id="9919451at2"/>
<evidence type="ECO:0000313" key="2">
    <source>
        <dbReference type="Proteomes" id="UP000198948"/>
    </source>
</evidence>
<organism evidence="1 2">
    <name type="scientific">Isobaculum melis</name>
    <dbReference type="NCBI Taxonomy" id="142588"/>
    <lineage>
        <taxon>Bacteria</taxon>
        <taxon>Bacillati</taxon>
        <taxon>Bacillota</taxon>
        <taxon>Bacilli</taxon>
        <taxon>Lactobacillales</taxon>
        <taxon>Carnobacteriaceae</taxon>
        <taxon>Isobaculum</taxon>
    </lineage>
</organism>
<sequence>MNSVFKIEKKLKAKDYSNQEICQYLESKSVSLVYMTLKEISDEKIDSKDVIDTVLAIANNDREISSRGLGVTTLRIVAIATLNKLGNSEIFDSLDENEKNLVRGAFS</sequence>
<proteinExistence type="predicted"/>
<dbReference type="STRING" id="142588.SAMN04488559_101202"/>
<dbReference type="AlphaFoldDB" id="A0A1H9PWZ4"/>
<gene>
    <name evidence="1" type="ORF">SAMN04488559_101202</name>
</gene>
<dbReference type="EMBL" id="FOHA01000001">
    <property type="protein sequence ID" value="SER52717.1"/>
    <property type="molecule type" value="Genomic_DNA"/>
</dbReference>
<protein>
    <submittedName>
        <fullName evidence="1">Uncharacterized protein</fullName>
    </submittedName>
</protein>
<dbReference type="Proteomes" id="UP000198948">
    <property type="component" value="Unassembled WGS sequence"/>
</dbReference>